<accession>A0A4Q8LVT8</accession>
<organism evidence="1 2">
    <name type="scientific">Pseudoxanthomonas winnipegensis</name>
    <dbReference type="NCBI Taxonomy" id="2480810"/>
    <lineage>
        <taxon>Bacteria</taxon>
        <taxon>Pseudomonadati</taxon>
        <taxon>Pseudomonadota</taxon>
        <taxon>Gammaproteobacteria</taxon>
        <taxon>Lysobacterales</taxon>
        <taxon>Lysobacteraceae</taxon>
        <taxon>Pseudoxanthomonas</taxon>
    </lineage>
</organism>
<dbReference type="Proteomes" id="UP000292087">
    <property type="component" value="Unassembled WGS sequence"/>
</dbReference>
<gene>
    <name evidence="1" type="ORF">EA656_10830</name>
</gene>
<evidence type="ECO:0000313" key="1">
    <source>
        <dbReference type="EMBL" id="TAA36116.1"/>
    </source>
</evidence>
<sequence>MSFGNLLAIALCIFLVGCEKHSWEGLVYPKTGKVPYDLALGHFSTLEECRAAAKAVLSKTHAEEGATPEYECGYKCTIGASPPPPGMLATRICEETAK</sequence>
<proteinExistence type="predicted"/>
<name>A0A4Q8LVT8_9GAMM</name>
<dbReference type="RefSeq" id="WP_130523651.1">
    <property type="nucleotide sequence ID" value="NZ_SHLZ01000001.1"/>
</dbReference>
<dbReference type="EMBL" id="SHMF01000002">
    <property type="protein sequence ID" value="TAA36116.1"/>
    <property type="molecule type" value="Genomic_DNA"/>
</dbReference>
<evidence type="ECO:0000313" key="2">
    <source>
        <dbReference type="Proteomes" id="UP000292087"/>
    </source>
</evidence>
<comment type="caution">
    <text evidence="1">The sequence shown here is derived from an EMBL/GenBank/DDBJ whole genome shotgun (WGS) entry which is preliminary data.</text>
</comment>
<dbReference type="AlphaFoldDB" id="A0A4Q8LVT8"/>
<protein>
    <submittedName>
        <fullName evidence="1">Uncharacterized protein</fullName>
    </submittedName>
</protein>
<reference evidence="1 2" key="1">
    <citation type="submission" date="2019-02" db="EMBL/GenBank/DDBJ databases">
        <title>WGS of Pseudoxanthomonas species novum from clinical isolates.</title>
        <authorList>
            <person name="Bernier A.-M."/>
            <person name="Bernard K."/>
            <person name="Vachon A."/>
        </authorList>
    </citation>
    <scope>NUCLEOTIDE SEQUENCE [LARGE SCALE GENOMIC DNA]</scope>
    <source>
        <strain evidence="1 2">NML140781</strain>
    </source>
</reference>